<dbReference type="InterPro" id="IPR002901">
    <property type="entry name" value="MGlyc_endo_b_GlcNAc-like_dom"/>
</dbReference>
<comment type="caution">
    <text evidence="4">The sequence shown here is derived from an EMBL/GenBank/DDBJ whole genome shotgun (WGS) entry which is preliminary data.</text>
</comment>
<feature type="chain" id="PRO_5046202973" evidence="2">
    <location>
        <begin position="25"/>
        <end position="198"/>
    </location>
</feature>
<dbReference type="Gene3D" id="1.10.530.10">
    <property type="match status" value="1"/>
</dbReference>
<keyword evidence="5" id="KW-1185">Reference proteome</keyword>
<dbReference type="EMBL" id="JBHSKF010000018">
    <property type="protein sequence ID" value="MFC5290639.1"/>
    <property type="molecule type" value="Genomic_DNA"/>
</dbReference>
<evidence type="ECO:0000256" key="2">
    <source>
        <dbReference type="SAM" id="SignalP"/>
    </source>
</evidence>
<dbReference type="PANTHER" id="PTHR33308:SF9">
    <property type="entry name" value="PEPTIDOGLYCAN HYDROLASE FLGJ"/>
    <property type="match status" value="1"/>
</dbReference>
<gene>
    <name evidence="4" type="ORF">ACFPM7_26595</name>
</gene>
<sequence>MKRWWTTTGVICVFLAATAIPAQAAEEVATQDAVREAALEPGAVDPEYLAAVEPVAQAVAEEYGIPASVTAAQSILESGWGESRLAVAHRNFFGFKCVAGRPGPIASGCHEYPTTECTPECQPATAAFRVYPSMKDSFRDYGRLISTSKYYAHALPFADDAKVFIREVAKSYATDPKYAGKVIRLMDQHDLYRLDSPE</sequence>
<protein>
    <submittedName>
        <fullName evidence="4">Glucosaminidase domain-containing protein</fullName>
    </submittedName>
</protein>
<dbReference type="PANTHER" id="PTHR33308">
    <property type="entry name" value="PEPTIDOGLYCAN HYDROLASE FLGJ"/>
    <property type="match status" value="1"/>
</dbReference>
<dbReference type="RefSeq" id="WP_378250537.1">
    <property type="nucleotide sequence ID" value="NZ_JBHSKF010000018.1"/>
</dbReference>
<evidence type="ECO:0000313" key="4">
    <source>
        <dbReference type="EMBL" id="MFC5290639.1"/>
    </source>
</evidence>
<evidence type="ECO:0000259" key="3">
    <source>
        <dbReference type="SMART" id="SM00047"/>
    </source>
</evidence>
<name>A0ABW0EWT6_9PSEU</name>
<dbReference type="Proteomes" id="UP001596157">
    <property type="component" value="Unassembled WGS sequence"/>
</dbReference>
<keyword evidence="2" id="KW-0732">Signal</keyword>
<dbReference type="Pfam" id="PF01832">
    <property type="entry name" value="Glucosaminidase"/>
    <property type="match status" value="1"/>
</dbReference>
<accession>A0ABW0EWT6</accession>
<dbReference type="InterPro" id="IPR051056">
    <property type="entry name" value="Glycosyl_Hydrolase_73"/>
</dbReference>
<keyword evidence="1" id="KW-0378">Hydrolase</keyword>
<evidence type="ECO:0000313" key="5">
    <source>
        <dbReference type="Proteomes" id="UP001596157"/>
    </source>
</evidence>
<proteinExistence type="predicted"/>
<dbReference type="SMART" id="SM00047">
    <property type="entry name" value="LYZ2"/>
    <property type="match status" value="1"/>
</dbReference>
<feature type="signal peptide" evidence="2">
    <location>
        <begin position="1"/>
        <end position="24"/>
    </location>
</feature>
<reference evidence="5" key="1">
    <citation type="journal article" date="2019" name="Int. J. Syst. Evol. Microbiol.">
        <title>The Global Catalogue of Microorganisms (GCM) 10K type strain sequencing project: providing services to taxonomists for standard genome sequencing and annotation.</title>
        <authorList>
            <consortium name="The Broad Institute Genomics Platform"/>
            <consortium name="The Broad Institute Genome Sequencing Center for Infectious Disease"/>
            <person name="Wu L."/>
            <person name="Ma J."/>
        </authorList>
    </citation>
    <scope>NUCLEOTIDE SEQUENCE [LARGE SCALE GENOMIC DNA]</scope>
    <source>
        <strain evidence="5">CCUG 59778</strain>
    </source>
</reference>
<organism evidence="4 5">
    <name type="scientific">Actinokineospora guangxiensis</name>
    <dbReference type="NCBI Taxonomy" id="1490288"/>
    <lineage>
        <taxon>Bacteria</taxon>
        <taxon>Bacillati</taxon>
        <taxon>Actinomycetota</taxon>
        <taxon>Actinomycetes</taxon>
        <taxon>Pseudonocardiales</taxon>
        <taxon>Pseudonocardiaceae</taxon>
        <taxon>Actinokineospora</taxon>
    </lineage>
</organism>
<evidence type="ECO:0000256" key="1">
    <source>
        <dbReference type="ARBA" id="ARBA00022801"/>
    </source>
</evidence>
<feature type="domain" description="Mannosyl-glycoprotein endo-beta-N-acetylglucosamidase-like" evidence="3">
    <location>
        <begin position="37"/>
        <end position="195"/>
    </location>
</feature>